<accession>A0A1T4T2N7</accession>
<name>A0A1T4T2N7_9ACTN</name>
<dbReference type="AlphaFoldDB" id="A0A1T4T2N7"/>
<proteinExistence type="predicted"/>
<dbReference type="EMBL" id="FUWS01000013">
    <property type="protein sequence ID" value="SKA34511.1"/>
    <property type="molecule type" value="Genomic_DNA"/>
</dbReference>
<sequence>MSGMKGLAVIVGAMLLFLAALSVVATLLSP</sequence>
<organism evidence="1 2">
    <name type="scientific">Marinactinospora thermotolerans DSM 45154</name>
    <dbReference type="NCBI Taxonomy" id="1122192"/>
    <lineage>
        <taxon>Bacteria</taxon>
        <taxon>Bacillati</taxon>
        <taxon>Actinomycetota</taxon>
        <taxon>Actinomycetes</taxon>
        <taxon>Streptosporangiales</taxon>
        <taxon>Nocardiopsidaceae</taxon>
        <taxon>Marinactinospora</taxon>
    </lineage>
</organism>
<evidence type="ECO:0000313" key="1">
    <source>
        <dbReference type="EMBL" id="SKA34511.1"/>
    </source>
</evidence>
<reference evidence="1 2" key="1">
    <citation type="submission" date="2017-02" db="EMBL/GenBank/DDBJ databases">
        <authorList>
            <person name="Peterson S.W."/>
        </authorList>
    </citation>
    <scope>NUCLEOTIDE SEQUENCE [LARGE SCALE GENOMIC DNA]</scope>
    <source>
        <strain evidence="1 2">DSM 45154</strain>
    </source>
</reference>
<dbReference type="STRING" id="1122192.SAMN02745673_04310"/>
<dbReference type="Proteomes" id="UP000190637">
    <property type="component" value="Unassembled WGS sequence"/>
</dbReference>
<keyword evidence="2" id="KW-1185">Reference proteome</keyword>
<evidence type="ECO:0000313" key="2">
    <source>
        <dbReference type="Proteomes" id="UP000190637"/>
    </source>
</evidence>
<protein>
    <submittedName>
        <fullName evidence="1">Uncharacterized protein</fullName>
    </submittedName>
</protein>
<gene>
    <name evidence="1" type="ORF">SAMN02745673_04310</name>
</gene>